<dbReference type="GO" id="GO:0051301">
    <property type="term" value="P:cell division"/>
    <property type="evidence" value="ECO:0007669"/>
    <property type="project" value="UniProtKB-KW"/>
</dbReference>
<evidence type="ECO:0000256" key="2">
    <source>
        <dbReference type="ARBA" id="ARBA00022475"/>
    </source>
</evidence>
<feature type="transmembrane region" description="Helical" evidence="8">
    <location>
        <begin position="49"/>
        <end position="71"/>
    </location>
</feature>
<keyword evidence="2" id="KW-1003">Cell membrane</keyword>
<dbReference type="EMBL" id="BOOY01000020">
    <property type="protein sequence ID" value="GIJ03379.1"/>
    <property type="molecule type" value="Genomic_DNA"/>
</dbReference>
<sequence length="267" mass="28346">MTGPGGGRTRTTERVATGRRWRLVRADPDAVPPSVRRFMARARQRRLRAAAPWAVGGGVLALAGLLVWIVYGTAVFGVREVRVDGAEIAGPLEVRAAAGIPARRPLALVDTDEVRERVEAIAPVDQAVVSRDWPHGILIQVVERTPVAAVPAGQTVQLIDDEGVAYRQLAEAPAGLPIARLAAPGPSDVNTRAALTVLAALTDDLRAQLTEISVEAPARIKLTLAKGRTIIWGDDTENATKARVATSLLARKGDTIDVSAPDVVTIR</sequence>
<keyword evidence="4 8" id="KW-0812">Transmembrane</keyword>
<proteinExistence type="predicted"/>
<protein>
    <recommendedName>
        <fullName evidence="9">POTRA domain-containing protein</fullName>
    </recommendedName>
</protein>
<keyword evidence="6 8" id="KW-0472">Membrane</keyword>
<evidence type="ECO:0000256" key="6">
    <source>
        <dbReference type="ARBA" id="ARBA00023136"/>
    </source>
</evidence>
<reference evidence="10" key="1">
    <citation type="submission" date="2021-01" db="EMBL/GenBank/DDBJ databases">
        <title>Whole genome shotgun sequence of Spirilliplanes yamanashiensis NBRC 15828.</title>
        <authorList>
            <person name="Komaki H."/>
            <person name="Tamura T."/>
        </authorList>
    </citation>
    <scope>NUCLEOTIDE SEQUENCE</scope>
    <source>
        <strain evidence="10">NBRC 15828</strain>
    </source>
</reference>
<gene>
    <name evidence="10" type="ORF">Sya03_27310</name>
</gene>
<evidence type="ECO:0000256" key="3">
    <source>
        <dbReference type="ARBA" id="ARBA00022618"/>
    </source>
</evidence>
<accession>A0A8J3Y8D6</accession>
<dbReference type="Gene3D" id="3.10.20.310">
    <property type="entry name" value="membrane protein fhac"/>
    <property type="match status" value="1"/>
</dbReference>
<evidence type="ECO:0000313" key="10">
    <source>
        <dbReference type="EMBL" id="GIJ03379.1"/>
    </source>
</evidence>
<keyword evidence="3" id="KW-0132">Cell division</keyword>
<name>A0A8J3Y8D6_9ACTN</name>
<dbReference type="AlphaFoldDB" id="A0A8J3Y8D6"/>
<dbReference type="InterPro" id="IPR005548">
    <property type="entry name" value="Cell_div_FtsQ/DivIB_C"/>
</dbReference>
<organism evidence="10 11">
    <name type="scientific">Spirilliplanes yamanashiensis</name>
    <dbReference type="NCBI Taxonomy" id="42233"/>
    <lineage>
        <taxon>Bacteria</taxon>
        <taxon>Bacillati</taxon>
        <taxon>Actinomycetota</taxon>
        <taxon>Actinomycetes</taxon>
        <taxon>Micromonosporales</taxon>
        <taxon>Micromonosporaceae</taxon>
        <taxon>Spirilliplanes</taxon>
    </lineage>
</organism>
<dbReference type="InterPro" id="IPR034746">
    <property type="entry name" value="POTRA"/>
</dbReference>
<evidence type="ECO:0000256" key="5">
    <source>
        <dbReference type="ARBA" id="ARBA00022989"/>
    </source>
</evidence>
<dbReference type="Proteomes" id="UP000652013">
    <property type="component" value="Unassembled WGS sequence"/>
</dbReference>
<keyword evidence="11" id="KW-1185">Reference proteome</keyword>
<dbReference type="GO" id="GO:0005886">
    <property type="term" value="C:plasma membrane"/>
    <property type="evidence" value="ECO:0007669"/>
    <property type="project" value="TreeGrafter"/>
</dbReference>
<dbReference type="Pfam" id="PF03799">
    <property type="entry name" value="FtsQ_DivIB_C"/>
    <property type="match status" value="1"/>
</dbReference>
<feature type="domain" description="POTRA" evidence="9">
    <location>
        <begin position="76"/>
        <end position="144"/>
    </location>
</feature>
<evidence type="ECO:0000259" key="9">
    <source>
        <dbReference type="PROSITE" id="PS51779"/>
    </source>
</evidence>
<evidence type="ECO:0000256" key="7">
    <source>
        <dbReference type="ARBA" id="ARBA00023306"/>
    </source>
</evidence>
<dbReference type="RefSeq" id="WP_203938664.1">
    <property type="nucleotide sequence ID" value="NZ_BAAAGJ010000005.1"/>
</dbReference>
<dbReference type="PANTHER" id="PTHR37820">
    <property type="entry name" value="CELL DIVISION PROTEIN DIVIB"/>
    <property type="match status" value="1"/>
</dbReference>
<dbReference type="PROSITE" id="PS51779">
    <property type="entry name" value="POTRA"/>
    <property type="match status" value="1"/>
</dbReference>
<evidence type="ECO:0000256" key="4">
    <source>
        <dbReference type="ARBA" id="ARBA00022692"/>
    </source>
</evidence>
<dbReference type="InterPro" id="IPR050487">
    <property type="entry name" value="FtsQ_DivIB"/>
</dbReference>
<dbReference type="PANTHER" id="PTHR37820:SF1">
    <property type="entry name" value="CELL DIVISION PROTEIN FTSQ"/>
    <property type="match status" value="1"/>
</dbReference>
<dbReference type="Pfam" id="PF08478">
    <property type="entry name" value="POTRA_1"/>
    <property type="match status" value="1"/>
</dbReference>
<dbReference type="InterPro" id="IPR013685">
    <property type="entry name" value="POTRA_FtsQ_type"/>
</dbReference>
<keyword evidence="5 8" id="KW-1133">Transmembrane helix</keyword>
<comment type="caution">
    <text evidence="10">The sequence shown here is derived from an EMBL/GenBank/DDBJ whole genome shotgun (WGS) entry which is preliminary data.</text>
</comment>
<evidence type="ECO:0000256" key="1">
    <source>
        <dbReference type="ARBA" id="ARBA00004370"/>
    </source>
</evidence>
<evidence type="ECO:0000313" key="11">
    <source>
        <dbReference type="Proteomes" id="UP000652013"/>
    </source>
</evidence>
<keyword evidence="7" id="KW-0131">Cell cycle</keyword>
<comment type="subcellular location">
    <subcellularLocation>
        <location evidence="1">Membrane</location>
    </subcellularLocation>
</comment>
<evidence type="ECO:0000256" key="8">
    <source>
        <dbReference type="SAM" id="Phobius"/>
    </source>
</evidence>